<evidence type="ECO:0000313" key="2">
    <source>
        <dbReference type="EMBL" id="MDQ0375946.1"/>
    </source>
</evidence>
<dbReference type="Proteomes" id="UP001239626">
    <property type="component" value="Unassembled WGS sequence"/>
</dbReference>
<dbReference type="EMBL" id="JAUSVB010000008">
    <property type="protein sequence ID" value="MDQ0375946.1"/>
    <property type="molecule type" value="Genomic_DNA"/>
</dbReference>
<evidence type="ECO:0008006" key="4">
    <source>
        <dbReference type="Google" id="ProtNLM"/>
    </source>
</evidence>
<dbReference type="RefSeq" id="WP_307494737.1">
    <property type="nucleotide sequence ID" value="NZ_JAUSVB010000008.1"/>
</dbReference>
<evidence type="ECO:0000256" key="1">
    <source>
        <dbReference type="SAM" id="MobiDB-lite"/>
    </source>
</evidence>
<protein>
    <recommendedName>
        <fullName evidence="4">DUF4913 domain-containing protein</fullName>
    </recommendedName>
</protein>
<name>A0ABU0EKX0_9CELL</name>
<reference evidence="2 3" key="1">
    <citation type="submission" date="2023-07" db="EMBL/GenBank/DDBJ databases">
        <title>Sorghum-associated microbial communities from plants grown in Nebraska, USA.</title>
        <authorList>
            <person name="Schachtman D."/>
        </authorList>
    </citation>
    <scope>NUCLEOTIDE SEQUENCE [LARGE SCALE GENOMIC DNA]</scope>
    <source>
        <strain evidence="2 3">BE332</strain>
    </source>
</reference>
<gene>
    <name evidence="2" type="ORF">J2X26_004289</name>
</gene>
<accession>A0ABU0EKX0</accession>
<proteinExistence type="predicted"/>
<sequence length="161" mass="17801">MTDDDLAADDHLLDGDELVDRILGRTPRPVDWSRLGGADARAAHDALQLWVHWLVSRYALDHREVPPCWAEHNALVEELSALHTAHRACFDHAGSPMGPAEWHQILGNARGRLQLWAGRTGCRAGEHRADPVPPWVALPPDACAGEELPPTTLPSTRRTRT</sequence>
<feature type="region of interest" description="Disordered" evidence="1">
    <location>
        <begin position="140"/>
        <end position="161"/>
    </location>
</feature>
<feature type="compositionally biased region" description="Low complexity" evidence="1">
    <location>
        <begin position="148"/>
        <end position="161"/>
    </location>
</feature>
<keyword evidence="3" id="KW-1185">Reference proteome</keyword>
<organism evidence="2 3">
    <name type="scientific">Cellulomonas humilata</name>
    <dbReference type="NCBI Taxonomy" id="144055"/>
    <lineage>
        <taxon>Bacteria</taxon>
        <taxon>Bacillati</taxon>
        <taxon>Actinomycetota</taxon>
        <taxon>Actinomycetes</taxon>
        <taxon>Micrococcales</taxon>
        <taxon>Cellulomonadaceae</taxon>
        <taxon>Cellulomonas</taxon>
    </lineage>
</organism>
<comment type="caution">
    <text evidence="2">The sequence shown here is derived from an EMBL/GenBank/DDBJ whole genome shotgun (WGS) entry which is preliminary data.</text>
</comment>
<evidence type="ECO:0000313" key="3">
    <source>
        <dbReference type="Proteomes" id="UP001239626"/>
    </source>
</evidence>